<protein>
    <submittedName>
        <fullName evidence="5">Smr protein/MutS2 C-terminal</fullName>
    </submittedName>
</protein>
<dbReference type="Gene3D" id="1.25.40.10">
    <property type="entry name" value="Tetratricopeptide repeat domain"/>
    <property type="match status" value="2"/>
</dbReference>
<gene>
    <name evidence="5" type="ORF">BVC80_1823g47</name>
</gene>
<evidence type="ECO:0000259" key="4">
    <source>
        <dbReference type="PROSITE" id="PS50828"/>
    </source>
</evidence>
<evidence type="ECO:0000313" key="5">
    <source>
        <dbReference type="EMBL" id="OVA15989.1"/>
    </source>
</evidence>
<dbReference type="InterPro" id="IPR011990">
    <property type="entry name" value="TPR-like_helical_dom_sf"/>
</dbReference>
<dbReference type="FunCoup" id="A0A200QZT9">
    <property type="interactions" value="2199"/>
</dbReference>
<dbReference type="Pfam" id="PF01535">
    <property type="entry name" value="PPR"/>
    <property type="match status" value="3"/>
</dbReference>
<dbReference type="InterPro" id="IPR036063">
    <property type="entry name" value="Smr_dom_sf"/>
</dbReference>
<comment type="similarity">
    <text evidence="1">Belongs to the PPR family. P subfamily.</text>
</comment>
<evidence type="ECO:0000256" key="2">
    <source>
        <dbReference type="ARBA" id="ARBA00022737"/>
    </source>
</evidence>
<dbReference type="EMBL" id="MVGT01000727">
    <property type="protein sequence ID" value="OVA15989.1"/>
    <property type="molecule type" value="Genomic_DNA"/>
</dbReference>
<dbReference type="InterPro" id="IPR002625">
    <property type="entry name" value="Smr_dom"/>
</dbReference>
<dbReference type="NCBIfam" id="TIGR00756">
    <property type="entry name" value="PPR"/>
    <property type="match status" value="1"/>
</dbReference>
<accession>A0A200QZT9</accession>
<name>A0A200QZT9_MACCD</name>
<dbReference type="Proteomes" id="UP000195402">
    <property type="component" value="Unassembled WGS sequence"/>
</dbReference>
<dbReference type="PROSITE" id="PS50828">
    <property type="entry name" value="SMR"/>
    <property type="match status" value="1"/>
</dbReference>
<evidence type="ECO:0000256" key="1">
    <source>
        <dbReference type="ARBA" id="ARBA00007626"/>
    </source>
</evidence>
<dbReference type="InterPro" id="IPR002885">
    <property type="entry name" value="PPR_rpt"/>
</dbReference>
<dbReference type="STRING" id="56857.A0A200QZT9"/>
<dbReference type="PANTHER" id="PTHR47447:SF15">
    <property type="entry name" value="OS02G0120000 PROTEIN"/>
    <property type="match status" value="1"/>
</dbReference>
<dbReference type="OMA" id="WSESEVK"/>
<reference evidence="5 6" key="1">
    <citation type="journal article" date="2017" name="Mol. Plant">
        <title>The Genome of Medicinal Plant Macleaya cordata Provides New Insights into Benzylisoquinoline Alkaloids Metabolism.</title>
        <authorList>
            <person name="Liu X."/>
            <person name="Liu Y."/>
            <person name="Huang P."/>
            <person name="Ma Y."/>
            <person name="Qing Z."/>
            <person name="Tang Q."/>
            <person name="Cao H."/>
            <person name="Cheng P."/>
            <person name="Zheng Y."/>
            <person name="Yuan Z."/>
            <person name="Zhou Y."/>
            <person name="Liu J."/>
            <person name="Tang Z."/>
            <person name="Zhuo Y."/>
            <person name="Zhang Y."/>
            <person name="Yu L."/>
            <person name="Huang J."/>
            <person name="Yang P."/>
            <person name="Peng Q."/>
            <person name="Zhang J."/>
            <person name="Jiang W."/>
            <person name="Zhang Z."/>
            <person name="Lin K."/>
            <person name="Ro D.K."/>
            <person name="Chen X."/>
            <person name="Xiong X."/>
            <person name="Shang Y."/>
            <person name="Huang S."/>
            <person name="Zeng J."/>
        </authorList>
    </citation>
    <scope>NUCLEOTIDE SEQUENCE [LARGE SCALE GENOMIC DNA]</scope>
    <source>
        <strain evidence="6">cv. BLH2017</strain>
        <tissue evidence="5">Root</tissue>
    </source>
</reference>
<keyword evidence="6" id="KW-1185">Reference proteome</keyword>
<evidence type="ECO:0000256" key="3">
    <source>
        <dbReference type="PROSITE-ProRule" id="PRU00708"/>
    </source>
</evidence>
<dbReference type="SMART" id="SM00463">
    <property type="entry name" value="SMR"/>
    <property type="match status" value="1"/>
</dbReference>
<dbReference type="SUPFAM" id="SSF160443">
    <property type="entry name" value="SMR domain-like"/>
    <property type="match status" value="1"/>
</dbReference>
<dbReference type="PROSITE" id="PS51375">
    <property type="entry name" value="PPR"/>
    <property type="match status" value="1"/>
</dbReference>
<dbReference type="OrthoDB" id="1931748at2759"/>
<sequence length="456" mass="50986">MLLHLTVALTWNHQLPTSSFPVTATVCSLSKKGHRLLSSLDAATGDTTTSHRLIQKFVASSSKSVALNALSHLLSSDIHHYSSLALPMYERITEAPWFNWNPKLVSTVIASLENQGRFNAAETLILESSQRLASRERDLALFNCHLIDSYSKYGSKRGVFDSYARLKKLLSGFSSSQCSSLNRQAFESMINGLCMLDLPCDAEEMMEQMRAEGFNPSDFEFRSVVLGYGRLGLFSEMRRVLYRMESSGYNLDTISSNIVLSSYGAHGELSQMVSWIQKMKDSNVPFSIRTYNSVLNSCPTIMSLLQEPKFIPLSIEELIEKLQRDEALLVKELIIGGSSVLVENLKWGSSEARLDLHGMHLGTAYVLMLQWMEELKTRFEAGNTVIPAEIKVVCGLGKHSNVMGKSPVKALVSEMMVRLRSPMRIGRKNDIGCFVGRGKAVRDWLFLVHHSDSNLI</sequence>
<feature type="domain" description="Smr" evidence="4">
    <location>
        <begin position="354"/>
        <end position="439"/>
    </location>
</feature>
<organism evidence="5 6">
    <name type="scientific">Macleaya cordata</name>
    <name type="common">Five-seeded plume-poppy</name>
    <name type="synonym">Bocconia cordata</name>
    <dbReference type="NCBI Taxonomy" id="56857"/>
    <lineage>
        <taxon>Eukaryota</taxon>
        <taxon>Viridiplantae</taxon>
        <taxon>Streptophyta</taxon>
        <taxon>Embryophyta</taxon>
        <taxon>Tracheophyta</taxon>
        <taxon>Spermatophyta</taxon>
        <taxon>Magnoliopsida</taxon>
        <taxon>Ranunculales</taxon>
        <taxon>Papaveraceae</taxon>
        <taxon>Papaveroideae</taxon>
        <taxon>Macleaya</taxon>
    </lineage>
</organism>
<proteinExistence type="inferred from homology"/>
<comment type="caution">
    <text evidence="5">The sequence shown here is derived from an EMBL/GenBank/DDBJ whole genome shotgun (WGS) entry which is preliminary data.</text>
</comment>
<dbReference type="Gene3D" id="3.30.1370.110">
    <property type="match status" value="1"/>
</dbReference>
<dbReference type="InParanoid" id="A0A200QZT9"/>
<evidence type="ECO:0000313" key="6">
    <source>
        <dbReference type="Proteomes" id="UP000195402"/>
    </source>
</evidence>
<dbReference type="AlphaFoldDB" id="A0A200QZT9"/>
<feature type="repeat" description="PPR" evidence="3">
    <location>
        <begin position="182"/>
        <end position="216"/>
    </location>
</feature>
<dbReference type="PANTHER" id="PTHR47447">
    <property type="entry name" value="OS03G0856100 PROTEIN"/>
    <property type="match status" value="1"/>
</dbReference>
<keyword evidence="2" id="KW-0677">Repeat</keyword>